<dbReference type="GO" id="GO:0004565">
    <property type="term" value="F:beta-galactosidase activity"/>
    <property type="evidence" value="ECO:0007669"/>
    <property type="project" value="UniProtKB-EC"/>
</dbReference>
<dbReference type="SUPFAM" id="SSF51445">
    <property type="entry name" value="(Trans)glycosidases"/>
    <property type="match status" value="1"/>
</dbReference>
<evidence type="ECO:0000259" key="7">
    <source>
        <dbReference type="Pfam" id="PF00703"/>
    </source>
</evidence>
<keyword evidence="5 6" id="KW-0326">Glycosidase</keyword>
<dbReference type="GO" id="GO:0005990">
    <property type="term" value="P:lactose catabolic process"/>
    <property type="evidence" value="ECO:0007669"/>
    <property type="project" value="TreeGrafter"/>
</dbReference>
<dbReference type="InterPro" id="IPR008979">
    <property type="entry name" value="Galactose-bd-like_sf"/>
</dbReference>
<dbReference type="PRINTS" id="PR00132">
    <property type="entry name" value="GLHYDRLASE2"/>
</dbReference>
<dbReference type="InterPro" id="IPR006102">
    <property type="entry name" value="Ig-like_GH2"/>
</dbReference>
<dbReference type="GO" id="GO:0009341">
    <property type="term" value="C:beta-galactosidase complex"/>
    <property type="evidence" value="ECO:0007669"/>
    <property type="project" value="TreeGrafter"/>
</dbReference>
<dbReference type="Gene3D" id="2.60.40.10">
    <property type="entry name" value="Immunoglobulins"/>
    <property type="match status" value="1"/>
</dbReference>
<dbReference type="EMBL" id="AYYY01000025">
    <property type="protein sequence ID" value="KRM61519.1"/>
    <property type="molecule type" value="Genomic_DNA"/>
</dbReference>
<dbReference type="Proteomes" id="UP000051733">
    <property type="component" value="Unassembled WGS sequence"/>
</dbReference>
<gene>
    <name evidence="10" type="ORF">FC26_GL001594</name>
</gene>
<dbReference type="PROSITE" id="PS00719">
    <property type="entry name" value="GLYCOSYL_HYDROL_F2_1"/>
    <property type="match status" value="1"/>
</dbReference>
<feature type="domain" description="Glycoside hydrolase family 2 catalytic" evidence="8">
    <location>
        <begin position="349"/>
        <end position="638"/>
    </location>
</feature>
<keyword evidence="11" id="KW-1185">Reference proteome</keyword>
<evidence type="ECO:0000313" key="10">
    <source>
        <dbReference type="EMBL" id="KRM61519.1"/>
    </source>
</evidence>
<evidence type="ECO:0000259" key="9">
    <source>
        <dbReference type="Pfam" id="PF02837"/>
    </source>
</evidence>
<organism evidence="10 11">
    <name type="scientific">Paucilactobacillus vaccinostercus DSM 20634</name>
    <dbReference type="NCBI Taxonomy" id="1423813"/>
    <lineage>
        <taxon>Bacteria</taxon>
        <taxon>Bacillati</taxon>
        <taxon>Bacillota</taxon>
        <taxon>Bacilli</taxon>
        <taxon>Lactobacillales</taxon>
        <taxon>Lactobacillaceae</taxon>
        <taxon>Paucilactobacillus</taxon>
    </lineage>
</organism>
<feature type="domain" description="Glycosyl hydrolases family 2 sugar binding" evidence="9">
    <location>
        <begin position="56"/>
        <end position="240"/>
    </location>
</feature>
<comment type="caution">
    <text evidence="10">The sequence shown here is derived from an EMBL/GenBank/DDBJ whole genome shotgun (WGS) entry which is preliminary data.</text>
</comment>
<dbReference type="SUPFAM" id="SSF49785">
    <property type="entry name" value="Galactose-binding domain-like"/>
    <property type="match status" value="1"/>
</dbReference>
<comment type="catalytic activity">
    <reaction evidence="1">
        <text>Hydrolysis of terminal non-reducing beta-D-galactose residues in beta-D-galactosides.</text>
        <dbReference type="EC" id="3.2.1.23"/>
    </reaction>
</comment>
<proteinExistence type="inferred from homology"/>
<name>A0A0R2A4D4_9LACO</name>
<dbReference type="InterPro" id="IPR006101">
    <property type="entry name" value="Glyco_hydro_2"/>
</dbReference>
<keyword evidence="4 6" id="KW-0378">Hydrolase</keyword>
<dbReference type="AlphaFoldDB" id="A0A0R2A4D4"/>
<comment type="similarity">
    <text evidence="2 6">Belongs to the glycosyl hydrolase 2 family.</text>
</comment>
<evidence type="ECO:0000256" key="2">
    <source>
        <dbReference type="ARBA" id="ARBA00007401"/>
    </source>
</evidence>
<dbReference type="InterPro" id="IPR017853">
    <property type="entry name" value="GH"/>
</dbReference>
<evidence type="ECO:0000256" key="4">
    <source>
        <dbReference type="ARBA" id="ARBA00022801"/>
    </source>
</evidence>
<dbReference type="InterPro" id="IPR050347">
    <property type="entry name" value="Bact_Beta-galactosidase"/>
</dbReference>
<dbReference type="PANTHER" id="PTHR46323:SF2">
    <property type="entry name" value="BETA-GALACTOSIDASE"/>
    <property type="match status" value="1"/>
</dbReference>
<evidence type="ECO:0000256" key="3">
    <source>
        <dbReference type="ARBA" id="ARBA00012756"/>
    </source>
</evidence>
<dbReference type="Gene3D" id="2.60.120.260">
    <property type="entry name" value="Galactose-binding domain-like"/>
    <property type="match status" value="1"/>
</dbReference>
<evidence type="ECO:0000256" key="1">
    <source>
        <dbReference type="ARBA" id="ARBA00001412"/>
    </source>
</evidence>
<dbReference type="Gene3D" id="3.20.20.80">
    <property type="entry name" value="Glycosidases"/>
    <property type="match status" value="1"/>
</dbReference>
<dbReference type="PANTHER" id="PTHR46323">
    <property type="entry name" value="BETA-GALACTOSIDASE"/>
    <property type="match status" value="1"/>
</dbReference>
<dbReference type="Pfam" id="PF00703">
    <property type="entry name" value="Glyco_hydro_2"/>
    <property type="match status" value="1"/>
</dbReference>
<protein>
    <recommendedName>
        <fullName evidence="3">beta-galactosidase</fullName>
        <ecNumber evidence="3">3.2.1.23</ecNumber>
    </recommendedName>
</protein>
<dbReference type="InterPro" id="IPR023232">
    <property type="entry name" value="Glyco_hydro_2_AS"/>
</dbReference>
<dbReference type="SUPFAM" id="SSF49303">
    <property type="entry name" value="beta-Galactosidase/glucuronidase domain"/>
    <property type="match status" value="1"/>
</dbReference>
<evidence type="ECO:0000256" key="6">
    <source>
        <dbReference type="RuleBase" id="RU361154"/>
    </source>
</evidence>
<dbReference type="Pfam" id="PF02836">
    <property type="entry name" value="Glyco_hydro_2_C"/>
    <property type="match status" value="1"/>
</dbReference>
<evidence type="ECO:0000259" key="8">
    <source>
        <dbReference type="Pfam" id="PF02836"/>
    </source>
</evidence>
<reference evidence="10 11" key="1">
    <citation type="journal article" date="2015" name="Genome Announc.">
        <title>Expanding the biotechnology potential of lactobacilli through comparative genomics of 213 strains and associated genera.</title>
        <authorList>
            <person name="Sun Z."/>
            <person name="Harris H.M."/>
            <person name="McCann A."/>
            <person name="Guo C."/>
            <person name="Argimon S."/>
            <person name="Zhang W."/>
            <person name="Yang X."/>
            <person name="Jeffery I.B."/>
            <person name="Cooney J.C."/>
            <person name="Kagawa T.F."/>
            <person name="Liu W."/>
            <person name="Song Y."/>
            <person name="Salvetti E."/>
            <person name="Wrobel A."/>
            <person name="Rasinkangas P."/>
            <person name="Parkhill J."/>
            <person name="Rea M.C."/>
            <person name="O'Sullivan O."/>
            <person name="Ritari J."/>
            <person name="Douillard F.P."/>
            <person name="Paul Ross R."/>
            <person name="Yang R."/>
            <person name="Briner A.E."/>
            <person name="Felis G.E."/>
            <person name="de Vos W.M."/>
            <person name="Barrangou R."/>
            <person name="Klaenhammer T.R."/>
            <person name="Caufield P.W."/>
            <person name="Cui Y."/>
            <person name="Zhang H."/>
            <person name="O'Toole P.W."/>
        </authorList>
    </citation>
    <scope>NUCLEOTIDE SEQUENCE [LARGE SCALE GENOMIC DNA]</scope>
    <source>
        <strain evidence="10 11">DSM 20634</strain>
    </source>
</reference>
<dbReference type="EC" id="3.2.1.23" evidence="3"/>
<evidence type="ECO:0000313" key="11">
    <source>
        <dbReference type="Proteomes" id="UP000051733"/>
    </source>
</evidence>
<dbReference type="STRING" id="1423813.FC26_GL001594"/>
<dbReference type="InterPro" id="IPR006104">
    <property type="entry name" value="Glyco_hydro_2_N"/>
</dbReference>
<dbReference type="PROSITE" id="PS00608">
    <property type="entry name" value="GLYCOSYL_HYDROL_F2_2"/>
    <property type="match status" value="1"/>
</dbReference>
<accession>A0A0R2A4D4</accession>
<sequence length="641" mass="73840">MYNVIVLDEGGTRLDADLTWLDDPETFRVNQVPAHSDHRGYATVAEADQQHSSLVQSLDGPWQFAFAKDPMHRPRDFYQPDTDRSTFHDIEVPGHIELAGYGQIHYINTAYPWEGKHYRRPAYAMGAEKRERGMFSTDPENTVGAYVKHFELNQTLVNHRIAIEFDGVEQAMFVWLNGQFVGYAEDSFSRSEFDLTPYIHPGDNLLAVEVFKHSTAAFLEDQDMFRFSGIFRSVRLVAKPALHVEDLTIRATVDGTLKHGHLQVETTLSALHHVTGHMRLQLLNAENESIWSQDQALARTVTVQTTVAAPRLWSHQDPYLYRLQIELFDDHDQLVEVVPYVVGFRRLVLQNRVMILNGQRLIINGVNRHEWDAHRGRAVTLADMHSDMQVFHKYHINAVRTCHYPDQVAWYTLCDRNGIYMMAENNLETHGTWQKMGVVEPSYNVPGSLPQWQAAVLDRARSNYQMFKNHPAILFWSLGNESYAGDDIAAMDRYYHDADPTRLTHYEGVCRNRAYEDRISDMESMMYDPPAAIAAYLENDPQKPFINCEYMHDMGNSLGGMASYDALIDRYPMYQGGFIWDFIDQALWCQDEVTGNQVLRYGGDFDDRHSDYEFSGDGLLFADRTPKPALQEVSYYYGRRD</sequence>
<dbReference type="Pfam" id="PF02837">
    <property type="entry name" value="Glyco_hydro_2_N"/>
    <property type="match status" value="1"/>
</dbReference>
<dbReference type="PATRIC" id="fig|1423813.3.peg.1621"/>
<dbReference type="InterPro" id="IPR036156">
    <property type="entry name" value="Beta-gal/glucu_dom_sf"/>
</dbReference>
<dbReference type="InterPro" id="IPR013783">
    <property type="entry name" value="Ig-like_fold"/>
</dbReference>
<dbReference type="InterPro" id="IPR023230">
    <property type="entry name" value="Glyco_hydro_2_CS"/>
</dbReference>
<dbReference type="InterPro" id="IPR006103">
    <property type="entry name" value="Glyco_hydro_2_cat"/>
</dbReference>
<evidence type="ECO:0000256" key="5">
    <source>
        <dbReference type="ARBA" id="ARBA00023295"/>
    </source>
</evidence>
<feature type="domain" description="Glycoside hydrolase family 2 immunoglobulin-like beta-sandwich" evidence="7">
    <location>
        <begin position="243"/>
        <end position="345"/>
    </location>
</feature>